<proteinExistence type="predicted"/>
<keyword evidence="4" id="KW-1185">Reference proteome</keyword>
<dbReference type="Proteomes" id="UP000673691">
    <property type="component" value="Unassembled WGS sequence"/>
</dbReference>
<name>A0A8H7ZPW8_9FUNG</name>
<feature type="region of interest" description="Disordered" evidence="1">
    <location>
        <begin position="119"/>
        <end position="151"/>
    </location>
</feature>
<gene>
    <name evidence="3" type="ORF">BJ554DRAFT_3007</name>
</gene>
<feature type="region of interest" description="Disordered" evidence="1">
    <location>
        <begin position="20"/>
        <end position="42"/>
    </location>
</feature>
<organism evidence="3 4">
    <name type="scientific">Olpidium bornovanus</name>
    <dbReference type="NCBI Taxonomy" id="278681"/>
    <lineage>
        <taxon>Eukaryota</taxon>
        <taxon>Fungi</taxon>
        <taxon>Fungi incertae sedis</taxon>
        <taxon>Olpidiomycota</taxon>
        <taxon>Olpidiomycotina</taxon>
        <taxon>Olpidiomycetes</taxon>
        <taxon>Olpidiales</taxon>
        <taxon>Olpidiaceae</taxon>
        <taxon>Olpidium</taxon>
    </lineage>
</organism>
<reference evidence="3 4" key="1">
    <citation type="journal article" name="Sci. Rep.">
        <title>Genome-scale phylogenetic analyses confirm Olpidium as the closest living zoosporic fungus to the non-flagellated, terrestrial fungi.</title>
        <authorList>
            <person name="Chang Y."/>
            <person name="Rochon D."/>
            <person name="Sekimoto S."/>
            <person name="Wang Y."/>
            <person name="Chovatia M."/>
            <person name="Sandor L."/>
            <person name="Salamov A."/>
            <person name="Grigoriev I.V."/>
            <person name="Stajich J.E."/>
            <person name="Spatafora J.W."/>
        </authorList>
    </citation>
    <scope>NUCLEOTIDE SEQUENCE [LARGE SCALE GENOMIC DNA]</scope>
    <source>
        <strain evidence="3">S191</strain>
    </source>
</reference>
<accession>A0A8H7ZPW8</accession>
<sequence length="374" mass="39082">MIQLPAKSLSRTRRPFSAYRQNLSTSTKDSSSARGDGTSLGTSRVSRFSLTARLFSLNNFQCAIGVQRTINAMGASSQASLPHGLDATKLAGVIVGGVVALALISAAVIIVALRRKAKNSGGDCSDEGRLRRRKSDNGSRRYSMALPPLSSCPGPSARESFVVASSAGLVSPTFLPMNQARPDYYAADPYHQQQPLSLAEVYAVNPGTYFPPATGTYLSAATGAVSEPYVSPTTSPTAYLPTTTLPYVPGENIPALLVGQGQPYPRAQKYSSVQQHPGLYAQGDAHRPISACEAYEMLSANDMRCSLAEFNTRPPSQLPLLVTSPLTPFACAALANTSAPAPGPAPAPAAGAGGEGASSPVERETLQNLAIVNP</sequence>
<dbReference type="AlphaFoldDB" id="A0A8H7ZPW8"/>
<dbReference type="EMBL" id="JAEFCI010010674">
    <property type="protein sequence ID" value="KAG5457075.1"/>
    <property type="molecule type" value="Genomic_DNA"/>
</dbReference>
<comment type="caution">
    <text evidence="3">The sequence shown here is derived from an EMBL/GenBank/DDBJ whole genome shotgun (WGS) entry which is preliminary data.</text>
</comment>
<protein>
    <submittedName>
        <fullName evidence="3">Uncharacterized protein</fullName>
    </submittedName>
</protein>
<feature type="region of interest" description="Disordered" evidence="1">
    <location>
        <begin position="338"/>
        <end position="374"/>
    </location>
</feature>
<evidence type="ECO:0000256" key="1">
    <source>
        <dbReference type="SAM" id="MobiDB-lite"/>
    </source>
</evidence>
<keyword evidence="2" id="KW-1133">Transmembrane helix</keyword>
<evidence type="ECO:0000313" key="3">
    <source>
        <dbReference type="EMBL" id="KAG5457075.1"/>
    </source>
</evidence>
<feature type="transmembrane region" description="Helical" evidence="2">
    <location>
        <begin position="90"/>
        <end position="113"/>
    </location>
</feature>
<keyword evidence="2" id="KW-0472">Membrane</keyword>
<keyword evidence="2" id="KW-0812">Transmembrane</keyword>
<evidence type="ECO:0000256" key="2">
    <source>
        <dbReference type="SAM" id="Phobius"/>
    </source>
</evidence>
<evidence type="ECO:0000313" key="4">
    <source>
        <dbReference type="Proteomes" id="UP000673691"/>
    </source>
</evidence>